<sequence>MKQILYSYTFVLLLLIALVSILSYGYGAGYVYVYFRHWQIQSNVWVLLIFLVILSLIGQVLWLLFKRYFSRLEQRKQKIFNFEHLHPYEKLAVLWLLDANQEKRDMVEGIFKQSNLLNEVIHAFFLWKQGDVKSALNMLEHSPAMAFELAELQRIEIYLSEQNPNHALTHLEFLSQHELSPWLKDIQQGYMQRLTLLWGQFAVQFPWLYVQSSQFGQLNDPDKTRWLQQLLIAFDQASPEDLTHLQQRYDEFKDTKLHDTTRENKVLWLKVLARLPEMSLEHEVLAETLLNELFDQEVFYLWFEKQLLKQTPAYEKIEQQLNMWEAKYSNIPIFSFARWFVYQETGRFSEAEKLLELYPDNILMSYLRIKNQLKDNEVLVQQLNLLFESNTNFLKVNL</sequence>
<dbReference type="EMBL" id="AYEU01000007">
    <property type="protein sequence ID" value="ESK50397.1"/>
    <property type="molecule type" value="Genomic_DNA"/>
</dbReference>
<keyword evidence="1" id="KW-1133">Transmembrane helix</keyword>
<dbReference type="AlphaFoldDB" id="V2UKA6"/>
<dbReference type="PATRIC" id="fig|1341683.3.peg.2355"/>
<dbReference type="RefSeq" id="WP_004902512.1">
    <property type="nucleotide sequence ID" value="NZ_BBTI01000005.1"/>
</dbReference>
<keyword evidence="1" id="KW-0472">Membrane</keyword>
<keyword evidence="3" id="KW-1185">Reference proteome</keyword>
<evidence type="ECO:0000313" key="3">
    <source>
        <dbReference type="Proteomes" id="UP000018418"/>
    </source>
</evidence>
<gene>
    <name evidence="2" type="ORF">P255_02379</name>
</gene>
<reference evidence="2 3" key="1">
    <citation type="submission" date="2013-10" db="EMBL/GenBank/DDBJ databases">
        <title>The Genome Sequence of Acinetobacter brisouii CIP 110357.</title>
        <authorList>
            <consortium name="The Broad Institute Genomics Platform"/>
            <consortium name="The Broad Institute Genome Sequencing Center for Infectious Disease"/>
            <person name="Cerqueira G."/>
            <person name="Feldgarden M."/>
            <person name="Courvalin P."/>
            <person name="Grillot-Courvalin C."/>
            <person name="Clermont D."/>
            <person name="Rocha E."/>
            <person name="Yoon E.-J."/>
            <person name="Nemec A."/>
            <person name="Young S.K."/>
            <person name="Zeng Q."/>
            <person name="Gargeya S."/>
            <person name="Fitzgerald M."/>
            <person name="Abouelleil A."/>
            <person name="Alvarado L."/>
            <person name="Berlin A.M."/>
            <person name="Chapman S.B."/>
            <person name="Gainer-Dewar J."/>
            <person name="Goldberg J."/>
            <person name="Gnerre S."/>
            <person name="Griggs A."/>
            <person name="Gujja S."/>
            <person name="Hansen M."/>
            <person name="Howarth C."/>
            <person name="Imamovic A."/>
            <person name="Ireland A."/>
            <person name="Larimer J."/>
            <person name="McCowan C."/>
            <person name="Murphy C."/>
            <person name="Pearson M."/>
            <person name="Poon T.W."/>
            <person name="Priest M."/>
            <person name="Roberts A."/>
            <person name="Saif S."/>
            <person name="Shea T."/>
            <person name="Sykes S."/>
            <person name="Wortman J."/>
            <person name="Nusbaum C."/>
            <person name="Birren B."/>
        </authorList>
    </citation>
    <scope>NUCLEOTIDE SEQUENCE [LARGE SCALE GENOMIC DNA]</scope>
    <source>
        <strain evidence="2 3">CIP 110357</strain>
    </source>
</reference>
<dbReference type="STRING" id="396323.VH98_05175"/>
<protein>
    <recommendedName>
        <fullName evidence="4">HemY N-terminal domain-containing protein</fullName>
    </recommendedName>
</protein>
<feature type="transmembrane region" description="Helical" evidence="1">
    <location>
        <begin position="43"/>
        <end position="65"/>
    </location>
</feature>
<proteinExistence type="predicted"/>
<name>V2UKA6_9GAMM</name>
<comment type="caution">
    <text evidence="2">The sequence shown here is derived from an EMBL/GenBank/DDBJ whole genome shotgun (WGS) entry which is preliminary data.</text>
</comment>
<accession>V2UKA6</accession>
<keyword evidence="1" id="KW-0812">Transmembrane</keyword>
<dbReference type="OrthoDB" id="6711459at2"/>
<evidence type="ECO:0000256" key="1">
    <source>
        <dbReference type="SAM" id="Phobius"/>
    </source>
</evidence>
<dbReference type="HOGENOM" id="CLU_693763_0_0_6"/>
<organism evidence="2 3">
    <name type="scientific">Acinetobacter brisouii CIP 110357</name>
    <dbReference type="NCBI Taxonomy" id="1341683"/>
    <lineage>
        <taxon>Bacteria</taxon>
        <taxon>Pseudomonadati</taxon>
        <taxon>Pseudomonadota</taxon>
        <taxon>Gammaproteobacteria</taxon>
        <taxon>Moraxellales</taxon>
        <taxon>Moraxellaceae</taxon>
        <taxon>Acinetobacter</taxon>
    </lineage>
</organism>
<dbReference type="Proteomes" id="UP000018418">
    <property type="component" value="Unassembled WGS sequence"/>
</dbReference>
<evidence type="ECO:0000313" key="2">
    <source>
        <dbReference type="EMBL" id="ESK50397.1"/>
    </source>
</evidence>
<evidence type="ECO:0008006" key="4">
    <source>
        <dbReference type="Google" id="ProtNLM"/>
    </source>
</evidence>